<protein>
    <submittedName>
        <fullName evidence="2 3">Uncharacterized protein</fullName>
    </submittedName>
</protein>
<evidence type="ECO:0000313" key="4">
    <source>
        <dbReference type="Proteomes" id="UP000006039"/>
    </source>
</evidence>
<keyword evidence="4" id="KW-1185">Reference proteome</keyword>
<proteinExistence type="predicted"/>
<evidence type="ECO:0000313" key="2">
    <source>
        <dbReference type="EMBL" id="EJT75580.1"/>
    </source>
</evidence>
<reference evidence="2" key="3">
    <citation type="submission" date="2010-09" db="EMBL/GenBank/DDBJ databases">
        <title>Annotation of Gaeumannomyces graminis var. tritici R3-111a-1.</title>
        <authorList>
            <consortium name="The Broad Institute Genome Sequencing Platform"/>
            <person name="Ma L.-J."/>
            <person name="Dead R."/>
            <person name="Young S.K."/>
            <person name="Zeng Q."/>
            <person name="Gargeya S."/>
            <person name="Fitzgerald M."/>
            <person name="Haas B."/>
            <person name="Abouelleil A."/>
            <person name="Alvarado L."/>
            <person name="Arachchi H.M."/>
            <person name="Berlin A."/>
            <person name="Brown A."/>
            <person name="Chapman S.B."/>
            <person name="Chen Z."/>
            <person name="Dunbar C."/>
            <person name="Freedman E."/>
            <person name="Gearin G."/>
            <person name="Gellesch M."/>
            <person name="Goldberg J."/>
            <person name="Griggs A."/>
            <person name="Gujja S."/>
            <person name="Heiman D."/>
            <person name="Howarth C."/>
            <person name="Larson L."/>
            <person name="Lui A."/>
            <person name="MacDonald P.J.P."/>
            <person name="Mehta T."/>
            <person name="Montmayeur A."/>
            <person name="Murphy C."/>
            <person name="Neiman D."/>
            <person name="Pearson M."/>
            <person name="Priest M."/>
            <person name="Roberts A."/>
            <person name="Saif S."/>
            <person name="Shea T."/>
            <person name="Shenoy N."/>
            <person name="Sisk P."/>
            <person name="Stolte C."/>
            <person name="Sykes S."/>
            <person name="Yandava C."/>
            <person name="Wortman J."/>
            <person name="Nusbaum C."/>
            <person name="Birren B."/>
        </authorList>
    </citation>
    <scope>NUCLEOTIDE SEQUENCE</scope>
    <source>
        <strain evidence="2">R3-111a-1</strain>
    </source>
</reference>
<dbReference type="RefSeq" id="XP_009221580.1">
    <property type="nucleotide sequence ID" value="XM_009223316.1"/>
</dbReference>
<dbReference type="GeneID" id="20345971"/>
<dbReference type="Proteomes" id="UP000006039">
    <property type="component" value="Unassembled WGS sequence"/>
</dbReference>
<dbReference type="EMBL" id="GL385397">
    <property type="protein sequence ID" value="EJT75580.1"/>
    <property type="molecule type" value="Genomic_DNA"/>
</dbReference>
<dbReference type="AlphaFoldDB" id="J3NW48"/>
<reference evidence="3" key="4">
    <citation type="journal article" date="2015" name="G3 (Bethesda)">
        <title>Genome sequences of three phytopathogenic species of the Magnaporthaceae family of fungi.</title>
        <authorList>
            <person name="Okagaki L.H."/>
            <person name="Nunes C.C."/>
            <person name="Sailsbery J."/>
            <person name="Clay B."/>
            <person name="Brown D."/>
            <person name="John T."/>
            <person name="Oh Y."/>
            <person name="Young N."/>
            <person name="Fitzgerald M."/>
            <person name="Haas B.J."/>
            <person name="Zeng Q."/>
            <person name="Young S."/>
            <person name="Adiconis X."/>
            <person name="Fan L."/>
            <person name="Levin J.Z."/>
            <person name="Mitchell T.K."/>
            <person name="Okubara P.A."/>
            <person name="Farman M.L."/>
            <person name="Kohn L.M."/>
            <person name="Birren B."/>
            <person name="Ma L.-J."/>
            <person name="Dean R.A."/>
        </authorList>
    </citation>
    <scope>NUCLEOTIDE SEQUENCE</scope>
    <source>
        <strain evidence="3">R3-111a-1</strain>
    </source>
</reference>
<feature type="region of interest" description="Disordered" evidence="1">
    <location>
        <begin position="71"/>
        <end position="100"/>
    </location>
</feature>
<name>J3NW48_GAET3</name>
<gene>
    <name evidence="3" type="primary">20345971</name>
    <name evidence="2" type="ORF">GGTG_05513</name>
</gene>
<reference evidence="3" key="5">
    <citation type="submission" date="2018-04" db="UniProtKB">
        <authorList>
            <consortium name="EnsemblFungi"/>
        </authorList>
    </citation>
    <scope>IDENTIFICATION</scope>
    <source>
        <strain evidence="3">R3-111a-1</strain>
    </source>
</reference>
<reference evidence="2" key="2">
    <citation type="submission" date="2010-07" db="EMBL/GenBank/DDBJ databases">
        <authorList>
            <consortium name="The Broad Institute Genome Sequencing Platform"/>
            <consortium name="Broad Institute Genome Sequencing Center for Infectious Disease"/>
            <person name="Ma L.-J."/>
            <person name="Dead R."/>
            <person name="Young S."/>
            <person name="Zeng Q."/>
            <person name="Koehrsen M."/>
            <person name="Alvarado L."/>
            <person name="Berlin A."/>
            <person name="Chapman S.B."/>
            <person name="Chen Z."/>
            <person name="Freedman E."/>
            <person name="Gellesch M."/>
            <person name="Goldberg J."/>
            <person name="Griggs A."/>
            <person name="Gujja S."/>
            <person name="Heilman E.R."/>
            <person name="Heiman D."/>
            <person name="Hepburn T."/>
            <person name="Howarth C."/>
            <person name="Jen D."/>
            <person name="Larson L."/>
            <person name="Mehta T."/>
            <person name="Neiman D."/>
            <person name="Pearson M."/>
            <person name="Roberts A."/>
            <person name="Saif S."/>
            <person name="Shea T."/>
            <person name="Shenoy N."/>
            <person name="Sisk P."/>
            <person name="Stolte C."/>
            <person name="Sykes S."/>
            <person name="Walk T."/>
            <person name="White J."/>
            <person name="Yandava C."/>
            <person name="Haas B."/>
            <person name="Nusbaum C."/>
            <person name="Birren B."/>
        </authorList>
    </citation>
    <scope>NUCLEOTIDE SEQUENCE</scope>
    <source>
        <strain evidence="2">R3-111a-1</strain>
    </source>
</reference>
<dbReference type="VEuPathDB" id="FungiDB:GGTG_05513"/>
<evidence type="ECO:0000313" key="3">
    <source>
        <dbReference type="EnsemblFungi" id="EJT75580"/>
    </source>
</evidence>
<organism evidence="2">
    <name type="scientific">Gaeumannomyces tritici (strain R3-111a-1)</name>
    <name type="common">Wheat and barley take-all root rot fungus</name>
    <name type="synonym">Gaeumannomyces graminis var. tritici</name>
    <dbReference type="NCBI Taxonomy" id="644352"/>
    <lineage>
        <taxon>Eukaryota</taxon>
        <taxon>Fungi</taxon>
        <taxon>Dikarya</taxon>
        <taxon>Ascomycota</taxon>
        <taxon>Pezizomycotina</taxon>
        <taxon>Sordariomycetes</taxon>
        <taxon>Sordariomycetidae</taxon>
        <taxon>Magnaporthales</taxon>
        <taxon>Magnaporthaceae</taxon>
        <taxon>Gaeumannomyces</taxon>
    </lineage>
</organism>
<dbReference type="EnsemblFungi" id="EJT75580">
    <property type="protein sequence ID" value="EJT75580"/>
    <property type="gene ID" value="GGTG_05513"/>
</dbReference>
<reference evidence="4" key="1">
    <citation type="submission" date="2010-07" db="EMBL/GenBank/DDBJ databases">
        <title>The genome sequence of Gaeumannomyces graminis var. tritici strain R3-111a-1.</title>
        <authorList>
            <consortium name="The Broad Institute Genome Sequencing Platform"/>
            <person name="Ma L.-J."/>
            <person name="Dead R."/>
            <person name="Young S."/>
            <person name="Zeng Q."/>
            <person name="Koehrsen M."/>
            <person name="Alvarado L."/>
            <person name="Berlin A."/>
            <person name="Chapman S.B."/>
            <person name="Chen Z."/>
            <person name="Freedman E."/>
            <person name="Gellesch M."/>
            <person name="Goldberg J."/>
            <person name="Griggs A."/>
            <person name="Gujja S."/>
            <person name="Heilman E.R."/>
            <person name="Heiman D."/>
            <person name="Hepburn T."/>
            <person name="Howarth C."/>
            <person name="Jen D."/>
            <person name="Larson L."/>
            <person name="Mehta T."/>
            <person name="Neiman D."/>
            <person name="Pearson M."/>
            <person name="Roberts A."/>
            <person name="Saif S."/>
            <person name="Shea T."/>
            <person name="Shenoy N."/>
            <person name="Sisk P."/>
            <person name="Stolte C."/>
            <person name="Sykes S."/>
            <person name="Walk T."/>
            <person name="White J."/>
            <person name="Yandava C."/>
            <person name="Haas B."/>
            <person name="Nusbaum C."/>
            <person name="Birren B."/>
        </authorList>
    </citation>
    <scope>NUCLEOTIDE SEQUENCE [LARGE SCALE GENOMIC DNA]</scope>
    <source>
        <strain evidence="4">R3-111a-1</strain>
    </source>
</reference>
<dbReference type="HOGENOM" id="CLU_2306338_0_0_1"/>
<accession>J3NW48</accession>
<sequence>MEASVRVPPSARIGPLPAYGLRGQAQALLCERKQQGGGHEAICHTYSSASMQQQPHNDERLPIAVAVAPPRRGREHGVIPGMKRAARGISPAPFSRDDKG</sequence>
<evidence type="ECO:0000256" key="1">
    <source>
        <dbReference type="SAM" id="MobiDB-lite"/>
    </source>
</evidence>